<name>A0A0D3B9C4_BRAOL</name>
<keyword evidence="2" id="KW-1185">Reference proteome</keyword>
<evidence type="ECO:0000313" key="1">
    <source>
        <dbReference type="EnsemblPlants" id="Bo3g055400.1"/>
    </source>
</evidence>
<proteinExistence type="predicted"/>
<dbReference type="Proteomes" id="UP000032141">
    <property type="component" value="Chromosome C3"/>
</dbReference>
<dbReference type="Gramene" id="Bo3g055400.1">
    <property type="protein sequence ID" value="Bo3g055400.1"/>
    <property type="gene ID" value="Bo3g055400"/>
</dbReference>
<dbReference type="HOGENOM" id="CLU_2743526_0_0_1"/>
<reference evidence="1" key="2">
    <citation type="submission" date="2015-03" db="UniProtKB">
        <authorList>
            <consortium name="EnsemblPlants"/>
        </authorList>
    </citation>
    <scope>IDENTIFICATION</scope>
</reference>
<reference evidence="1 2" key="1">
    <citation type="journal article" date="2014" name="Genome Biol.">
        <title>Transcriptome and methylome profiling reveals relics of genome dominance in the mesopolyploid Brassica oleracea.</title>
        <authorList>
            <person name="Parkin I.A."/>
            <person name="Koh C."/>
            <person name="Tang H."/>
            <person name="Robinson S.J."/>
            <person name="Kagale S."/>
            <person name="Clarke W.E."/>
            <person name="Town C.D."/>
            <person name="Nixon J."/>
            <person name="Krishnakumar V."/>
            <person name="Bidwell S.L."/>
            <person name="Denoeud F."/>
            <person name="Belcram H."/>
            <person name="Links M.G."/>
            <person name="Just J."/>
            <person name="Clarke C."/>
            <person name="Bender T."/>
            <person name="Huebert T."/>
            <person name="Mason A.S."/>
            <person name="Pires J.C."/>
            <person name="Barker G."/>
            <person name="Moore J."/>
            <person name="Walley P.G."/>
            <person name="Manoli S."/>
            <person name="Batley J."/>
            <person name="Edwards D."/>
            <person name="Nelson M.N."/>
            <person name="Wang X."/>
            <person name="Paterson A.H."/>
            <person name="King G."/>
            <person name="Bancroft I."/>
            <person name="Chalhoub B."/>
            <person name="Sharpe A.G."/>
        </authorList>
    </citation>
    <scope>NUCLEOTIDE SEQUENCE</scope>
    <source>
        <strain evidence="1 2">cv. TO1000</strain>
    </source>
</reference>
<dbReference type="EnsemblPlants" id="Bo3g055400.1">
    <property type="protein sequence ID" value="Bo3g055400.1"/>
    <property type="gene ID" value="Bo3g055400"/>
</dbReference>
<dbReference type="AlphaFoldDB" id="A0A0D3B9C4"/>
<accession>A0A0D3B9C4</accession>
<evidence type="ECO:0000313" key="2">
    <source>
        <dbReference type="Proteomes" id="UP000032141"/>
    </source>
</evidence>
<protein>
    <submittedName>
        <fullName evidence="1">Uncharacterized protein</fullName>
    </submittedName>
</protein>
<sequence>MSLSICSSLRTVFVSCRVILQVNKSSLVGLDITFQTTIEAGSIKRSFRNLFCRLSNHQVLPSLSSSYPKSR</sequence>
<organism evidence="1 2">
    <name type="scientific">Brassica oleracea var. oleracea</name>
    <dbReference type="NCBI Taxonomy" id="109376"/>
    <lineage>
        <taxon>Eukaryota</taxon>
        <taxon>Viridiplantae</taxon>
        <taxon>Streptophyta</taxon>
        <taxon>Embryophyta</taxon>
        <taxon>Tracheophyta</taxon>
        <taxon>Spermatophyta</taxon>
        <taxon>Magnoliopsida</taxon>
        <taxon>eudicotyledons</taxon>
        <taxon>Gunneridae</taxon>
        <taxon>Pentapetalae</taxon>
        <taxon>rosids</taxon>
        <taxon>malvids</taxon>
        <taxon>Brassicales</taxon>
        <taxon>Brassicaceae</taxon>
        <taxon>Brassiceae</taxon>
        <taxon>Brassica</taxon>
    </lineage>
</organism>